<evidence type="ECO:0000313" key="5">
    <source>
        <dbReference type="EMBL" id="ALV06309.1"/>
    </source>
</evidence>
<dbReference type="Proteomes" id="UP000060699">
    <property type="component" value="Chromosome"/>
</dbReference>
<sequence length="390" mass="41621">MSAPSSSPAPIPSSTPHTASPSASPPAPPQPPSPPSRRRPILLLLGIAALLGGAIYGAHWWRVGRFIESTDDAYLKADSVTVAPKVVGYVTEVFVQPNQAVKRGDPLVRLDRRQYEAMLAQAQATIEARKADIQRAQADILQQKAQWAQARAQVQSATLALTHAQQEFERFAPLVATGATTEERLAELRNTRDQAKATLAANQAAEAAAASRIQSTEAQVAQSKAQVQAADAARNQTHLDVDDTVVRAAIDGRVGDSTVRVGQLVQPGTRLMTLVPVQEVYLVANFKETQIGRMRAGQPVTLHVDALPDLTLHGAVESFSPGTGAQFALLPSENATGNFTKIVQRVPVRIRVLADAAVRERLLPGLSVTTEVDTREDAATHQAASGDQHG</sequence>
<feature type="coiled-coil region" evidence="1">
    <location>
        <begin position="178"/>
        <end position="233"/>
    </location>
</feature>
<feature type="compositionally biased region" description="Pro residues" evidence="2">
    <location>
        <begin position="23"/>
        <end position="35"/>
    </location>
</feature>
<dbReference type="Gene3D" id="2.40.30.170">
    <property type="match status" value="1"/>
</dbReference>
<keyword evidence="3" id="KW-0472">Membrane</keyword>
<dbReference type="Pfam" id="PF25917">
    <property type="entry name" value="BSH_RND"/>
    <property type="match status" value="1"/>
</dbReference>
<keyword evidence="3" id="KW-0812">Transmembrane</keyword>
<dbReference type="InterPro" id="IPR050739">
    <property type="entry name" value="MFP"/>
</dbReference>
<keyword evidence="3" id="KW-1133">Transmembrane helix</keyword>
<dbReference type="EMBL" id="CP013729">
    <property type="protein sequence ID" value="ALV06309.1"/>
    <property type="molecule type" value="Genomic_DNA"/>
</dbReference>
<dbReference type="AlphaFoldDB" id="A0A0U3DZJ8"/>
<feature type="coiled-coil region" evidence="1">
    <location>
        <begin position="112"/>
        <end position="146"/>
    </location>
</feature>
<evidence type="ECO:0000259" key="4">
    <source>
        <dbReference type="Pfam" id="PF25917"/>
    </source>
</evidence>
<dbReference type="PANTHER" id="PTHR30386">
    <property type="entry name" value="MEMBRANE FUSION SUBUNIT OF EMRAB-TOLC MULTIDRUG EFFLUX PUMP"/>
    <property type="match status" value="1"/>
</dbReference>
<name>A0A0U3DZJ8_9BURK</name>
<proteinExistence type="predicted"/>
<feature type="domain" description="Multidrug resistance protein MdtA-like barrel-sandwich hybrid" evidence="4">
    <location>
        <begin position="79"/>
        <end position="273"/>
    </location>
</feature>
<dbReference type="InterPro" id="IPR058625">
    <property type="entry name" value="MdtA-like_BSH"/>
</dbReference>
<dbReference type="GO" id="GO:0055085">
    <property type="term" value="P:transmembrane transport"/>
    <property type="evidence" value="ECO:0007669"/>
    <property type="project" value="InterPro"/>
</dbReference>
<dbReference type="SUPFAM" id="SSF111369">
    <property type="entry name" value="HlyD-like secretion proteins"/>
    <property type="match status" value="2"/>
</dbReference>
<keyword evidence="6" id="KW-1185">Reference proteome</keyword>
<dbReference type="Gene3D" id="1.10.287.470">
    <property type="entry name" value="Helix hairpin bin"/>
    <property type="match status" value="1"/>
</dbReference>
<dbReference type="PATRIC" id="fig|76731.3.peg.1873"/>
<gene>
    <name evidence="5" type="ORF">RD2015_1829</name>
</gene>
<evidence type="ECO:0000256" key="1">
    <source>
        <dbReference type="SAM" id="Coils"/>
    </source>
</evidence>
<organism evidence="5 6">
    <name type="scientific">Roseateles depolymerans</name>
    <dbReference type="NCBI Taxonomy" id="76731"/>
    <lineage>
        <taxon>Bacteria</taxon>
        <taxon>Pseudomonadati</taxon>
        <taxon>Pseudomonadota</taxon>
        <taxon>Betaproteobacteria</taxon>
        <taxon>Burkholderiales</taxon>
        <taxon>Sphaerotilaceae</taxon>
        <taxon>Roseateles</taxon>
    </lineage>
</organism>
<protein>
    <submittedName>
        <fullName evidence="5">Multidrug ABC transporter permease</fullName>
    </submittedName>
</protein>
<dbReference type="Gene3D" id="2.40.50.100">
    <property type="match status" value="1"/>
</dbReference>
<feature type="region of interest" description="Disordered" evidence="2">
    <location>
        <begin position="1"/>
        <end position="37"/>
    </location>
</feature>
<keyword evidence="1" id="KW-0175">Coiled coil</keyword>
<reference evidence="5 6" key="1">
    <citation type="submission" date="2015-12" db="EMBL/GenBank/DDBJ databases">
        <title>Complete genome of Roseateles depolymerans KCTC 42856.</title>
        <authorList>
            <person name="Kim K.M."/>
        </authorList>
    </citation>
    <scope>NUCLEOTIDE SEQUENCE [LARGE SCALE GENOMIC DNA]</scope>
    <source>
        <strain evidence="5 6">KCTC 42856</strain>
    </source>
</reference>
<evidence type="ECO:0000256" key="2">
    <source>
        <dbReference type="SAM" id="MobiDB-lite"/>
    </source>
</evidence>
<dbReference type="RefSeq" id="WP_083526019.1">
    <property type="nucleotide sequence ID" value="NZ_CP013729.1"/>
</dbReference>
<dbReference type="PANTHER" id="PTHR30386:SF24">
    <property type="entry name" value="MULTIDRUG RESISTANCE EFFLUX PUMP"/>
    <property type="match status" value="1"/>
</dbReference>
<accession>A0A0U3DZJ8</accession>
<dbReference type="OrthoDB" id="9811754at2"/>
<feature type="transmembrane region" description="Helical" evidence="3">
    <location>
        <begin position="41"/>
        <end position="61"/>
    </location>
</feature>
<dbReference type="KEGG" id="rdp:RD2015_1829"/>
<evidence type="ECO:0000313" key="6">
    <source>
        <dbReference type="Proteomes" id="UP000060699"/>
    </source>
</evidence>
<dbReference type="STRING" id="76731.RD2015_1829"/>
<evidence type="ECO:0000256" key="3">
    <source>
        <dbReference type="SAM" id="Phobius"/>
    </source>
</evidence>